<organism evidence="3">
    <name type="scientific">Phaeodactylum tricornutum</name>
    <name type="common">Diatom</name>
    <dbReference type="NCBI Taxonomy" id="2850"/>
    <lineage>
        <taxon>Eukaryota</taxon>
        <taxon>Sar</taxon>
        <taxon>Stramenopiles</taxon>
        <taxon>Ochrophyta</taxon>
        <taxon>Bacillariophyta</taxon>
        <taxon>Bacillariophyceae</taxon>
        <taxon>Bacillariophycidae</taxon>
        <taxon>Naviculales</taxon>
        <taxon>Phaeodactylaceae</taxon>
        <taxon>Phaeodactylum</taxon>
    </lineage>
</organism>
<reference evidence="3" key="1">
    <citation type="submission" date="2022-02" db="EMBL/GenBank/DDBJ databases">
        <authorList>
            <person name="Giguere J D."/>
        </authorList>
    </citation>
    <scope>NUCLEOTIDE SEQUENCE</scope>
    <source>
        <strain evidence="3">CCAP 1055/1</strain>
    </source>
</reference>
<dbReference type="AlphaFoldDB" id="A0A8J9S833"/>
<dbReference type="EMBL" id="OU594958">
    <property type="protein sequence ID" value="CAG9282518.1"/>
    <property type="molecule type" value="Genomic_DNA"/>
</dbReference>
<feature type="transmembrane region" description="Helical" evidence="1">
    <location>
        <begin position="276"/>
        <end position="295"/>
    </location>
</feature>
<keyword evidence="2" id="KW-0732">Signal</keyword>
<gene>
    <name evidence="3" type="ORF">PTTT1_LOCUS19884</name>
</gene>
<evidence type="ECO:0000256" key="2">
    <source>
        <dbReference type="SAM" id="SignalP"/>
    </source>
</evidence>
<evidence type="ECO:0000313" key="3">
    <source>
        <dbReference type="EMBL" id="CAG9282518.1"/>
    </source>
</evidence>
<name>A0A8J9S833_PHATR</name>
<dbReference type="Proteomes" id="UP000836788">
    <property type="component" value="Chromosome 17"/>
</dbReference>
<feature type="chain" id="PRO_5035455128" description="Folate receptor-like domain-containing protein" evidence="2">
    <location>
        <begin position="24"/>
        <end position="317"/>
    </location>
</feature>
<evidence type="ECO:0008006" key="4">
    <source>
        <dbReference type="Google" id="ProtNLM"/>
    </source>
</evidence>
<dbReference type="OMA" id="TYYIRHR"/>
<keyword evidence="1" id="KW-0812">Transmembrane</keyword>
<evidence type="ECO:0000256" key="1">
    <source>
        <dbReference type="SAM" id="Phobius"/>
    </source>
</evidence>
<keyword evidence="1" id="KW-1133">Transmembrane helix</keyword>
<accession>A0A8J9S833</accession>
<keyword evidence="1" id="KW-0472">Membrane</keyword>
<proteinExistence type="predicted"/>
<sequence>MQSSGSLLLALVVATASISKVQGDQGQAVDLSSFVLKHGPCFHTKIQQDGDDDGNSFFYNGSYRAQYNRYASFFMCKSGQCDYTQEYVVGLDDYLQTMTNYLDNMCQSCANNCRRVLEDKQNNQQDQIDADWQVNCNTCANDCAMVWKAQNEDNESNYLECQFSYQVNDISYYSAPQCRNGRVVIGHFYDNECSVKTGKDFKQEFSYFYFQTMESIKVDCSSGLCDNLYGEALSCVNGYAESGNDDTKLCKAAVEASKIRTYYKKPWFKKLHVKRFFFFVLSMGFSLSFLTYIYFVRHRRAKIPLANLDGSNLPELT</sequence>
<feature type="signal peptide" evidence="2">
    <location>
        <begin position="1"/>
        <end position="23"/>
    </location>
</feature>
<protein>
    <recommendedName>
        <fullName evidence="4">Folate receptor-like domain-containing protein</fullName>
    </recommendedName>
</protein>